<evidence type="ECO:0000256" key="1">
    <source>
        <dbReference type="SAM" id="MobiDB-lite"/>
    </source>
</evidence>
<evidence type="ECO:0000313" key="2">
    <source>
        <dbReference type="EMBL" id="KAH9361491.1"/>
    </source>
</evidence>
<feature type="compositionally biased region" description="Basic and acidic residues" evidence="1">
    <location>
        <begin position="33"/>
        <end position="51"/>
    </location>
</feature>
<feature type="region of interest" description="Disordered" evidence="1">
    <location>
        <begin position="1"/>
        <end position="52"/>
    </location>
</feature>
<keyword evidence="3" id="KW-1185">Reference proteome</keyword>
<protein>
    <submittedName>
        <fullName evidence="2">Uncharacterized protein</fullName>
    </submittedName>
</protein>
<dbReference type="EMBL" id="JABSTR010000001">
    <property type="protein sequence ID" value="KAH9361491.1"/>
    <property type="molecule type" value="Genomic_DNA"/>
</dbReference>
<dbReference type="Proteomes" id="UP000821853">
    <property type="component" value="Chromosome 1"/>
</dbReference>
<proteinExistence type="predicted"/>
<sequence length="141" mass="15658">MPLQPATPTSGKPLTKRVNKQLTQDNEDTQSNEDAHEAAAGKSGEADERNPNVRCDSCGRWVFLDETPFEDLTSAAKGDPFVCAICFRLAALNAWVGAGREDFARNEARGVEKWQLAVANLTKRLDIETATWEKERNTLEH</sequence>
<reference evidence="2 3" key="1">
    <citation type="journal article" date="2020" name="Cell">
        <title>Large-Scale Comparative Analyses of Tick Genomes Elucidate Their Genetic Diversity and Vector Capacities.</title>
        <authorList>
            <consortium name="Tick Genome and Microbiome Consortium (TIGMIC)"/>
            <person name="Jia N."/>
            <person name="Wang J."/>
            <person name="Shi W."/>
            <person name="Du L."/>
            <person name="Sun Y."/>
            <person name="Zhan W."/>
            <person name="Jiang J.F."/>
            <person name="Wang Q."/>
            <person name="Zhang B."/>
            <person name="Ji P."/>
            <person name="Bell-Sakyi L."/>
            <person name="Cui X.M."/>
            <person name="Yuan T.T."/>
            <person name="Jiang B.G."/>
            <person name="Yang W.F."/>
            <person name="Lam T.T."/>
            <person name="Chang Q.C."/>
            <person name="Ding S.J."/>
            <person name="Wang X.J."/>
            <person name="Zhu J.G."/>
            <person name="Ruan X.D."/>
            <person name="Zhao L."/>
            <person name="Wei J.T."/>
            <person name="Ye R.Z."/>
            <person name="Que T.C."/>
            <person name="Du C.H."/>
            <person name="Zhou Y.H."/>
            <person name="Cheng J.X."/>
            <person name="Dai P.F."/>
            <person name="Guo W.B."/>
            <person name="Han X.H."/>
            <person name="Huang E.J."/>
            <person name="Li L.F."/>
            <person name="Wei W."/>
            <person name="Gao Y.C."/>
            <person name="Liu J.Z."/>
            <person name="Shao H.Z."/>
            <person name="Wang X."/>
            <person name="Wang C.C."/>
            <person name="Yang T.C."/>
            <person name="Huo Q.B."/>
            <person name="Li W."/>
            <person name="Chen H.Y."/>
            <person name="Chen S.E."/>
            <person name="Zhou L.G."/>
            <person name="Ni X.B."/>
            <person name="Tian J.H."/>
            <person name="Sheng Y."/>
            <person name="Liu T."/>
            <person name="Pan Y.S."/>
            <person name="Xia L.Y."/>
            <person name="Li J."/>
            <person name="Zhao F."/>
            <person name="Cao W.C."/>
        </authorList>
    </citation>
    <scope>NUCLEOTIDE SEQUENCE [LARGE SCALE GENOMIC DNA]</scope>
    <source>
        <strain evidence="2">HaeL-2018</strain>
    </source>
</reference>
<gene>
    <name evidence="2" type="ORF">HPB48_013197</name>
</gene>
<evidence type="ECO:0000313" key="3">
    <source>
        <dbReference type="Proteomes" id="UP000821853"/>
    </source>
</evidence>
<dbReference type="VEuPathDB" id="VectorBase:HLOH_057280"/>
<accession>A0A9J6FEX5</accession>
<comment type="caution">
    <text evidence="2">The sequence shown here is derived from an EMBL/GenBank/DDBJ whole genome shotgun (WGS) entry which is preliminary data.</text>
</comment>
<organism evidence="2 3">
    <name type="scientific">Haemaphysalis longicornis</name>
    <name type="common">Bush tick</name>
    <dbReference type="NCBI Taxonomy" id="44386"/>
    <lineage>
        <taxon>Eukaryota</taxon>
        <taxon>Metazoa</taxon>
        <taxon>Ecdysozoa</taxon>
        <taxon>Arthropoda</taxon>
        <taxon>Chelicerata</taxon>
        <taxon>Arachnida</taxon>
        <taxon>Acari</taxon>
        <taxon>Parasitiformes</taxon>
        <taxon>Ixodida</taxon>
        <taxon>Ixodoidea</taxon>
        <taxon>Ixodidae</taxon>
        <taxon>Haemaphysalinae</taxon>
        <taxon>Haemaphysalis</taxon>
    </lineage>
</organism>
<dbReference type="OrthoDB" id="10671783at2759"/>
<dbReference type="AlphaFoldDB" id="A0A9J6FEX5"/>
<feature type="compositionally biased region" description="Polar residues" evidence="1">
    <location>
        <begin position="1"/>
        <end position="12"/>
    </location>
</feature>
<name>A0A9J6FEX5_HAELO</name>